<dbReference type="InterPro" id="IPR010540">
    <property type="entry name" value="CmpB_TMEM229"/>
</dbReference>
<feature type="transmembrane region" description="Helical" evidence="5">
    <location>
        <begin position="7"/>
        <end position="29"/>
    </location>
</feature>
<reference evidence="6 7" key="1">
    <citation type="submission" date="2019-08" db="EMBL/GenBank/DDBJ databases">
        <title>In-depth cultivation of the pig gut microbiome towards novel bacterial diversity and tailored functional studies.</title>
        <authorList>
            <person name="Wylensek D."/>
            <person name="Hitch T.C.A."/>
            <person name="Clavel T."/>
        </authorList>
    </citation>
    <scope>NUCLEOTIDE SEQUENCE [LARGE SCALE GENOMIC DNA]</scope>
    <source>
        <strain evidence="6 7">MUC/MUC-530-WT-4D</strain>
    </source>
</reference>
<evidence type="ECO:0000256" key="4">
    <source>
        <dbReference type="ARBA" id="ARBA00023136"/>
    </source>
</evidence>
<evidence type="ECO:0000313" key="7">
    <source>
        <dbReference type="Proteomes" id="UP000474024"/>
    </source>
</evidence>
<keyword evidence="7" id="KW-1185">Reference proteome</keyword>
<dbReference type="RefSeq" id="WP_154429223.1">
    <property type="nucleotide sequence ID" value="NZ_VUNI01000005.1"/>
</dbReference>
<keyword evidence="4 5" id="KW-0472">Membrane</keyword>
<dbReference type="PANTHER" id="PTHR31746:SF2">
    <property type="entry name" value="TRANSMEMBRANE PROTEIN 229A"/>
    <property type="match status" value="1"/>
</dbReference>
<dbReference type="EMBL" id="VUNI01000005">
    <property type="protein sequence ID" value="MST74272.1"/>
    <property type="molecule type" value="Genomic_DNA"/>
</dbReference>
<evidence type="ECO:0000256" key="1">
    <source>
        <dbReference type="ARBA" id="ARBA00004141"/>
    </source>
</evidence>
<evidence type="ECO:0000313" key="6">
    <source>
        <dbReference type="EMBL" id="MST74272.1"/>
    </source>
</evidence>
<name>A0A6L5YQ50_9FIRM</name>
<keyword evidence="2 5" id="KW-0812">Transmembrane</keyword>
<dbReference type="Pfam" id="PF06541">
    <property type="entry name" value="ABC_trans_CmpB"/>
    <property type="match status" value="1"/>
</dbReference>
<comment type="subcellular location">
    <subcellularLocation>
        <location evidence="1">Membrane</location>
        <topology evidence="1">Multi-pass membrane protein</topology>
    </subcellularLocation>
</comment>
<dbReference type="GO" id="GO:0016020">
    <property type="term" value="C:membrane"/>
    <property type="evidence" value="ECO:0007669"/>
    <property type="project" value="UniProtKB-SubCell"/>
</dbReference>
<keyword evidence="3 5" id="KW-1133">Transmembrane helix</keyword>
<feature type="transmembrane region" description="Helical" evidence="5">
    <location>
        <begin position="69"/>
        <end position="87"/>
    </location>
</feature>
<protein>
    <recommendedName>
        <fullName evidence="8">ABC-transporter type IV</fullName>
    </recommendedName>
</protein>
<dbReference type="PANTHER" id="PTHR31746">
    <property type="entry name" value="TRANSMEMBRANE PROTEIN 229 FAMILY MEMBER"/>
    <property type="match status" value="1"/>
</dbReference>
<evidence type="ECO:0000256" key="2">
    <source>
        <dbReference type="ARBA" id="ARBA00022692"/>
    </source>
</evidence>
<accession>A0A6L5YQ50</accession>
<dbReference type="AlphaFoldDB" id="A0A6L5YQ50"/>
<feature type="transmembrane region" description="Helical" evidence="5">
    <location>
        <begin position="107"/>
        <end position="127"/>
    </location>
</feature>
<gene>
    <name evidence="6" type="ORF">FYJ75_04365</name>
</gene>
<proteinExistence type="predicted"/>
<evidence type="ECO:0000256" key="5">
    <source>
        <dbReference type="SAM" id="Phobius"/>
    </source>
</evidence>
<comment type="caution">
    <text evidence="6">The sequence shown here is derived from an EMBL/GenBank/DDBJ whole genome shotgun (WGS) entry which is preliminary data.</text>
</comment>
<feature type="transmembrane region" description="Helical" evidence="5">
    <location>
        <begin position="35"/>
        <end position="57"/>
    </location>
</feature>
<organism evidence="6 7">
    <name type="scientific">Roseburia porci</name>
    <dbReference type="NCBI Taxonomy" id="2605790"/>
    <lineage>
        <taxon>Bacteria</taxon>
        <taxon>Bacillati</taxon>
        <taxon>Bacillota</taxon>
        <taxon>Clostridia</taxon>
        <taxon>Lachnospirales</taxon>
        <taxon>Lachnospiraceae</taxon>
        <taxon>Roseburia</taxon>
    </lineage>
</organism>
<sequence length="132" mass="15193">MNKNKKNFLICGLTGWCLEILYTSLWSGINHDGRLIGHTSIWMFPIYGTAALIVPVYHKIKRWPAIFRGGVYSLGILSGEFLSGSLLKKFHACPWDYSDARYNIGGVIRLDYMPLWMIAGLIFERILCRRKH</sequence>
<evidence type="ECO:0008006" key="8">
    <source>
        <dbReference type="Google" id="ProtNLM"/>
    </source>
</evidence>
<evidence type="ECO:0000256" key="3">
    <source>
        <dbReference type="ARBA" id="ARBA00022989"/>
    </source>
</evidence>
<dbReference type="Proteomes" id="UP000474024">
    <property type="component" value="Unassembled WGS sequence"/>
</dbReference>